<dbReference type="Proteomes" id="UP000198327">
    <property type="component" value="Unassembled WGS sequence"/>
</dbReference>
<dbReference type="EMBL" id="FZOW01000031">
    <property type="protein sequence ID" value="SNT50819.1"/>
    <property type="molecule type" value="Genomic_DNA"/>
</dbReference>
<dbReference type="InterPro" id="IPR038732">
    <property type="entry name" value="HpyO/CreE_NAD-binding"/>
</dbReference>
<organism evidence="2 3">
    <name type="scientific">Rhodococcoides kyotonense</name>
    <dbReference type="NCBI Taxonomy" id="398843"/>
    <lineage>
        <taxon>Bacteria</taxon>
        <taxon>Bacillati</taxon>
        <taxon>Actinomycetota</taxon>
        <taxon>Actinomycetes</taxon>
        <taxon>Mycobacteriales</taxon>
        <taxon>Nocardiaceae</taxon>
        <taxon>Rhodococcoides</taxon>
    </lineage>
</organism>
<dbReference type="RefSeq" id="WP_089252588.1">
    <property type="nucleotide sequence ID" value="NZ_FZOW01000031.1"/>
</dbReference>
<accession>A0A239N9F6</accession>
<evidence type="ECO:0000259" key="1">
    <source>
        <dbReference type="Pfam" id="PF13454"/>
    </source>
</evidence>
<dbReference type="PANTHER" id="PTHR40254:SF1">
    <property type="entry name" value="BLR0577 PROTEIN"/>
    <property type="match status" value="1"/>
</dbReference>
<evidence type="ECO:0000313" key="3">
    <source>
        <dbReference type="Proteomes" id="UP000198327"/>
    </source>
</evidence>
<feature type="domain" description="FAD-dependent urate hydroxylase HpyO/Asp monooxygenase CreE-like FAD/NAD(P)-binding" evidence="1">
    <location>
        <begin position="24"/>
        <end position="204"/>
    </location>
</feature>
<evidence type="ECO:0000313" key="2">
    <source>
        <dbReference type="EMBL" id="SNT50819.1"/>
    </source>
</evidence>
<keyword evidence="3" id="KW-1185">Reference proteome</keyword>
<gene>
    <name evidence="2" type="ORF">SAMN05421642_13115</name>
</gene>
<dbReference type="AlphaFoldDB" id="A0A239N9F6"/>
<proteinExistence type="predicted"/>
<dbReference type="InterPro" id="IPR052189">
    <property type="entry name" value="L-asp_N-monooxygenase_NS-form"/>
</dbReference>
<reference evidence="3" key="1">
    <citation type="submission" date="2017-06" db="EMBL/GenBank/DDBJ databases">
        <authorList>
            <person name="Varghese N."/>
            <person name="Submissions S."/>
        </authorList>
    </citation>
    <scope>NUCLEOTIDE SEQUENCE [LARGE SCALE GENOMIC DNA]</scope>
    <source>
        <strain evidence="3">JCM 23211</strain>
    </source>
</reference>
<protein>
    <submittedName>
        <fullName evidence="2">FAD-NAD(P)-binding</fullName>
    </submittedName>
</protein>
<dbReference type="Pfam" id="PF13454">
    <property type="entry name" value="NAD_binding_9"/>
    <property type="match status" value="1"/>
</dbReference>
<dbReference type="PANTHER" id="PTHR40254">
    <property type="entry name" value="BLR0577 PROTEIN"/>
    <property type="match status" value="1"/>
</dbReference>
<name>A0A239N9F6_9NOCA</name>
<dbReference type="OrthoDB" id="3653265at2"/>
<sequence length="646" mass="70593">MTQTHVQDVDKAAVASSPAPRSIAVVGGGPRCLGLLDRLCANASEQTDTEPRTVVHIFDPFPVGGGRVWRRDQPSLLWMNVPAHAVTVFADDTCDVQGDLRPGPTLATWIEDHRTELSADPDLAAEVAVVTGDSFVSRGLQSAYLEWAYERIVSTAPASLSFVVHRTTVVDLVDDVVEGATVQRILCADDTEYTVDRVVLAQGHLDDELGPREVMYEQFADRHGLVYMPPAYTADCDADRIPGGQPVIVSGLGLAFIDWMVLLGESRGGRFEHDDAGSLSYIASGREPIMYVGSRRGVPYHPKLTHPLLSDPPPLPHFFDVESVVARVGDPRDAHFRTELWPMACKEIAYAHYHELFHSHPDCTTMQWGDFLAEFAESDYGSGRFDRLVAAAVPDEKHRIDIEAIDQPLSTRAAGVDLTDAERMNRFVRQYTADMLDRIDEPRCSVDAAVSLAFFSVYGVFGEMVRRQMLAPSSIVADVDGWLHGLFSHMTSGPPPERLAQLVAMCDAGVVVFMGGGFRASVDDDAGRFTAVSDAHPNPIHADALIDARLPPADINRTVDSLVRSLSARGHISDEIAGTKSGRIRVDEHGRLLHSDGAAHSSRWAVGPWVVGAGWAHAFPRPNQNAGFFRQNDTLARILIDGRSDT</sequence>